<feature type="chain" id="PRO_5030679609" evidence="1">
    <location>
        <begin position="32"/>
        <end position="171"/>
    </location>
</feature>
<sequence>MPGLNRHQRIRCSVFALGAAVCLLETVSALADEKTFDYLNTTSPHVTTFVSGAETVEVSKLTVEPSVSSKVLIQFSSTVSAESADGCPCSVRAMVSMDGGEPRIVKRINVGSPAVVSLQKYPFDRQALDGSSVFEVTPGKHTFSILFKQVSGSSKKLEINYPNAQAIVFRN</sequence>
<gene>
    <name evidence="2" type="ORF">GGD41_002238</name>
</gene>
<dbReference type="EMBL" id="JACCAU010000001">
    <property type="protein sequence ID" value="NYH15010.1"/>
    <property type="molecule type" value="Genomic_DNA"/>
</dbReference>
<feature type="signal peptide" evidence="1">
    <location>
        <begin position="1"/>
        <end position="31"/>
    </location>
</feature>
<dbReference type="Proteomes" id="UP000572540">
    <property type="component" value="Unassembled WGS sequence"/>
</dbReference>
<evidence type="ECO:0000313" key="2">
    <source>
        <dbReference type="EMBL" id="NYH15010.1"/>
    </source>
</evidence>
<comment type="caution">
    <text evidence="2">The sequence shown here is derived from an EMBL/GenBank/DDBJ whole genome shotgun (WGS) entry which is preliminary data.</text>
</comment>
<reference evidence="2 3" key="1">
    <citation type="submission" date="2020-07" db="EMBL/GenBank/DDBJ databases">
        <title>Exploring microbial biodiversity for novel pathways involved in the catabolism of aromatic compounds derived from lignin.</title>
        <authorList>
            <person name="Elkins J."/>
        </authorList>
    </citation>
    <scope>NUCLEOTIDE SEQUENCE [LARGE SCALE GENOMIC DNA]</scope>
    <source>
        <strain evidence="2 3">H2C3B</strain>
    </source>
</reference>
<organism evidence="2 3">
    <name type="scientific">Paraburkholderia bryophila</name>
    <dbReference type="NCBI Taxonomy" id="420952"/>
    <lineage>
        <taxon>Bacteria</taxon>
        <taxon>Pseudomonadati</taxon>
        <taxon>Pseudomonadota</taxon>
        <taxon>Betaproteobacteria</taxon>
        <taxon>Burkholderiales</taxon>
        <taxon>Burkholderiaceae</taxon>
        <taxon>Paraburkholderia</taxon>
    </lineage>
</organism>
<dbReference type="RefSeq" id="WP_179710607.1">
    <property type="nucleotide sequence ID" value="NZ_JACCAU010000001.1"/>
</dbReference>
<evidence type="ECO:0000256" key="1">
    <source>
        <dbReference type="SAM" id="SignalP"/>
    </source>
</evidence>
<name>A0A7Y9W6D2_9BURK</name>
<keyword evidence="1" id="KW-0732">Signal</keyword>
<dbReference type="AlphaFoldDB" id="A0A7Y9W6D2"/>
<protein>
    <submittedName>
        <fullName evidence="2">Uncharacterized protein</fullName>
    </submittedName>
</protein>
<accession>A0A7Y9W6D2</accession>
<proteinExistence type="predicted"/>
<evidence type="ECO:0000313" key="3">
    <source>
        <dbReference type="Proteomes" id="UP000572540"/>
    </source>
</evidence>